<accession>A0A366IEZ4</accession>
<feature type="transmembrane region" description="Helical" evidence="17">
    <location>
        <begin position="206"/>
        <end position="230"/>
    </location>
</feature>
<comment type="subunit">
    <text evidence="12">Interacts with the Sec translocase complex via SecD. Specifically interacts with transmembrane segments of nascent integral membrane proteins during membrane integration.</text>
</comment>
<keyword evidence="10" id="KW-0143">Chaperone</keyword>
<dbReference type="RefSeq" id="WP_113904998.1">
    <property type="nucleotide sequence ID" value="NZ_QNSB01000010.1"/>
</dbReference>
<evidence type="ECO:0000256" key="7">
    <source>
        <dbReference type="ARBA" id="ARBA00022927"/>
    </source>
</evidence>
<keyword evidence="8 17" id="KW-1133">Transmembrane helix</keyword>
<dbReference type="Proteomes" id="UP000253509">
    <property type="component" value="Unassembled WGS sequence"/>
</dbReference>
<evidence type="ECO:0000256" key="9">
    <source>
        <dbReference type="ARBA" id="ARBA00023136"/>
    </source>
</evidence>
<feature type="transmembrane region" description="Helical" evidence="17">
    <location>
        <begin position="159"/>
        <end position="178"/>
    </location>
</feature>
<proteinExistence type="inferred from homology"/>
<evidence type="ECO:0000256" key="2">
    <source>
        <dbReference type="ARBA" id="ARBA00010527"/>
    </source>
</evidence>
<dbReference type="GO" id="GO:0051205">
    <property type="term" value="P:protein insertion into membrane"/>
    <property type="evidence" value="ECO:0007669"/>
    <property type="project" value="TreeGrafter"/>
</dbReference>
<evidence type="ECO:0000256" key="12">
    <source>
        <dbReference type="ARBA" id="ARBA00026028"/>
    </source>
</evidence>
<evidence type="ECO:0000313" key="19">
    <source>
        <dbReference type="EMBL" id="RBP69916.1"/>
    </source>
</evidence>
<dbReference type="CDD" id="cd20070">
    <property type="entry name" value="5TM_YidC_Alb3"/>
    <property type="match status" value="1"/>
</dbReference>
<dbReference type="Pfam" id="PF02096">
    <property type="entry name" value="60KD_IMP"/>
    <property type="match status" value="1"/>
</dbReference>
<gene>
    <name evidence="19" type="ORF">DFO65_11074</name>
</gene>
<feature type="transmembrane region" description="Helical" evidence="17">
    <location>
        <begin position="101"/>
        <end position="122"/>
    </location>
</feature>
<dbReference type="NCBIfam" id="TIGR03592">
    <property type="entry name" value="yidC_oxa1_cterm"/>
    <property type="match status" value="1"/>
</dbReference>
<feature type="domain" description="Membrane insertase YidC/Oxa/ALB C-terminal" evidence="18">
    <location>
        <begin position="37"/>
        <end position="244"/>
    </location>
</feature>
<reference evidence="19 20" key="1">
    <citation type="submission" date="2018-06" db="EMBL/GenBank/DDBJ databases">
        <title>Freshwater and sediment microbial communities from various areas in North America, analyzing microbe dynamics in response to fracking.</title>
        <authorList>
            <person name="Lamendella R."/>
        </authorList>
    </citation>
    <scope>NUCLEOTIDE SEQUENCE [LARGE SCALE GENOMIC DNA]</scope>
    <source>
        <strain evidence="19 20">3b_TX</strain>
    </source>
</reference>
<evidence type="ECO:0000256" key="13">
    <source>
        <dbReference type="ARBA" id="ARBA00031538"/>
    </source>
</evidence>
<organism evidence="19 20">
    <name type="scientific">Brevibacterium celere</name>
    <dbReference type="NCBI Taxonomy" id="225845"/>
    <lineage>
        <taxon>Bacteria</taxon>
        <taxon>Bacillati</taxon>
        <taxon>Actinomycetota</taxon>
        <taxon>Actinomycetes</taxon>
        <taxon>Micrococcales</taxon>
        <taxon>Brevibacteriaceae</taxon>
        <taxon>Brevibacterium</taxon>
    </lineage>
</organism>
<protein>
    <recommendedName>
        <fullName evidence="3">Membrane protein insertase YidC</fullName>
    </recommendedName>
    <alternativeName>
        <fullName evidence="15">Foldase YidC</fullName>
    </alternativeName>
    <alternativeName>
        <fullName evidence="14">Membrane integrase YidC</fullName>
    </alternativeName>
    <alternativeName>
        <fullName evidence="13">Membrane protein YidC</fullName>
    </alternativeName>
</protein>
<evidence type="ECO:0000256" key="16">
    <source>
        <dbReference type="RuleBase" id="RU003945"/>
    </source>
</evidence>
<dbReference type="GO" id="GO:0005886">
    <property type="term" value="C:plasma membrane"/>
    <property type="evidence" value="ECO:0007669"/>
    <property type="project" value="UniProtKB-SubCell"/>
</dbReference>
<evidence type="ECO:0000256" key="15">
    <source>
        <dbReference type="ARBA" id="ARBA00033342"/>
    </source>
</evidence>
<evidence type="ECO:0000256" key="10">
    <source>
        <dbReference type="ARBA" id="ARBA00023186"/>
    </source>
</evidence>
<dbReference type="PANTHER" id="PTHR12428:SF65">
    <property type="entry name" value="CYTOCHROME C OXIDASE ASSEMBLY PROTEIN COX18, MITOCHONDRIAL"/>
    <property type="match status" value="1"/>
</dbReference>
<comment type="caution">
    <text evidence="19">The sequence shown here is derived from an EMBL/GenBank/DDBJ whole genome shotgun (WGS) entry which is preliminary data.</text>
</comment>
<evidence type="ECO:0000256" key="17">
    <source>
        <dbReference type="SAM" id="Phobius"/>
    </source>
</evidence>
<keyword evidence="9 17" id="KW-0472">Membrane</keyword>
<dbReference type="EMBL" id="QNSB01000010">
    <property type="protein sequence ID" value="RBP69916.1"/>
    <property type="molecule type" value="Genomic_DNA"/>
</dbReference>
<sequence length="261" mass="28061">MNIYEFPPIALLVNAAYWLVTGLSDLLEPLAGQGSAVLAIVLLTVIVRSLLIPVGLSQVRAGITRRRIAPRLQELQTKHRKNPELLQQKIMELYREEKASPFAGCLPVLAQMPVLMAVYGIFIQSTISGHTNTLLDHSLFGVPLSSSLVSLIGSGDITLASGLVYAVLIGGIAVVAQLSRRLLAESMPPPTPTDQPAQDLSGLTRALGLMPFLTAVFAAFVPLAATVYLMTTTTWTLCERLTLNRLLGATREPAPASETPR</sequence>
<keyword evidence="7" id="KW-0653">Protein transport</keyword>
<feature type="transmembrane region" description="Helical" evidence="17">
    <location>
        <begin position="36"/>
        <end position="56"/>
    </location>
</feature>
<evidence type="ECO:0000256" key="14">
    <source>
        <dbReference type="ARBA" id="ARBA00033245"/>
    </source>
</evidence>
<evidence type="ECO:0000256" key="11">
    <source>
        <dbReference type="ARBA" id="ARBA00025034"/>
    </source>
</evidence>
<evidence type="ECO:0000259" key="18">
    <source>
        <dbReference type="Pfam" id="PF02096"/>
    </source>
</evidence>
<comment type="similarity">
    <text evidence="2">Belongs to the OXA1/ALB3/YidC family. Type 1 subfamily.</text>
</comment>
<evidence type="ECO:0000256" key="3">
    <source>
        <dbReference type="ARBA" id="ARBA00015325"/>
    </source>
</evidence>
<dbReference type="GO" id="GO:0032977">
    <property type="term" value="F:membrane insertase activity"/>
    <property type="evidence" value="ECO:0007669"/>
    <property type="project" value="InterPro"/>
</dbReference>
<evidence type="ECO:0000256" key="5">
    <source>
        <dbReference type="ARBA" id="ARBA00022475"/>
    </source>
</evidence>
<comment type="function">
    <text evidence="11">Required for the insertion and/or proper folding and/or complex formation of integral membrane proteins into the membrane. Involved in integration of membrane proteins that insert both dependently and independently of the Sec translocase complex, as well as at least some lipoproteins. Aids folding of multispanning membrane proteins.</text>
</comment>
<keyword evidence="6 16" id="KW-0812">Transmembrane</keyword>
<evidence type="ECO:0000256" key="6">
    <source>
        <dbReference type="ARBA" id="ARBA00022692"/>
    </source>
</evidence>
<name>A0A366IEZ4_9MICO</name>
<keyword evidence="20" id="KW-1185">Reference proteome</keyword>
<dbReference type="InterPro" id="IPR028055">
    <property type="entry name" value="YidC/Oxa/ALB_C"/>
</dbReference>
<dbReference type="PANTHER" id="PTHR12428">
    <property type="entry name" value="OXA1"/>
    <property type="match status" value="1"/>
</dbReference>
<keyword evidence="5" id="KW-1003">Cell membrane</keyword>
<dbReference type="AlphaFoldDB" id="A0A366IEZ4"/>
<evidence type="ECO:0000256" key="4">
    <source>
        <dbReference type="ARBA" id="ARBA00022448"/>
    </source>
</evidence>
<comment type="subcellular location">
    <subcellularLocation>
        <location evidence="1">Cell membrane</location>
        <topology evidence="1">Multi-pass membrane protein</topology>
    </subcellularLocation>
    <subcellularLocation>
        <location evidence="16">Membrane</location>
        <topology evidence="16">Multi-pass membrane protein</topology>
    </subcellularLocation>
</comment>
<dbReference type="InterPro" id="IPR047196">
    <property type="entry name" value="YidC_ALB_C"/>
</dbReference>
<evidence type="ECO:0000256" key="1">
    <source>
        <dbReference type="ARBA" id="ARBA00004651"/>
    </source>
</evidence>
<dbReference type="GO" id="GO:0015031">
    <property type="term" value="P:protein transport"/>
    <property type="evidence" value="ECO:0007669"/>
    <property type="project" value="UniProtKB-KW"/>
</dbReference>
<evidence type="ECO:0000313" key="20">
    <source>
        <dbReference type="Proteomes" id="UP000253509"/>
    </source>
</evidence>
<keyword evidence="4" id="KW-0813">Transport</keyword>
<feature type="transmembrane region" description="Helical" evidence="17">
    <location>
        <begin position="134"/>
        <end position="153"/>
    </location>
</feature>
<evidence type="ECO:0000256" key="8">
    <source>
        <dbReference type="ARBA" id="ARBA00022989"/>
    </source>
</evidence>
<dbReference type="InterPro" id="IPR001708">
    <property type="entry name" value="YidC/ALB3/OXA1/COX18"/>
</dbReference>